<feature type="region of interest" description="Disordered" evidence="1">
    <location>
        <begin position="1"/>
        <end position="24"/>
    </location>
</feature>
<name>A0ABW3M6G8_9PSEU</name>
<evidence type="ECO:0000313" key="3">
    <source>
        <dbReference type="Proteomes" id="UP001597045"/>
    </source>
</evidence>
<evidence type="ECO:0000256" key="1">
    <source>
        <dbReference type="SAM" id="MobiDB-lite"/>
    </source>
</evidence>
<organism evidence="2 3">
    <name type="scientific">Kibdelosporangium lantanae</name>
    <dbReference type="NCBI Taxonomy" id="1497396"/>
    <lineage>
        <taxon>Bacteria</taxon>
        <taxon>Bacillati</taxon>
        <taxon>Actinomycetota</taxon>
        <taxon>Actinomycetes</taxon>
        <taxon>Pseudonocardiales</taxon>
        <taxon>Pseudonocardiaceae</taxon>
        <taxon>Kibdelosporangium</taxon>
    </lineage>
</organism>
<dbReference type="Proteomes" id="UP001597045">
    <property type="component" value="Unassembled WGS sequence"/>
</dbReference>
<proteinExistence type="predicted"/>
<evidence type="ECO:0000313" key="2">
    <source>
        <dbReference type="EMBL" id="MFD1045897.1"/>
    </source>
</evidence>
<protein>
    <submittedName>
        <fullName evidence="2">YbaB/EbfC family nucleoid-associated protein</fullName>
    </submittedName>
</protein>
<accession>A0ABW3M6G8</accession>
<feature type="non-terminal residue" evidence="2">
    <location>
        <position position="1"/>
    </location>
</feature>
<reference evidence="3" key="1">
    <citation type="journal article" date="2019" name="Int. J. Syst. Evol. Microbiol.">
        <title>The Global Catalogue of Microorganisms (GCM) 10K type strain sequencing project: providing services to taxonomists for standard genome sequencing and annotation.</title>
        <authorList>
            <consortium name="The Broad Institute Genomics Platform"/>
            <consortium name="The Broad Institute Genome Sequencing Center for Infectious Disease"/>
            <person name="Wu L."/>
            <person name="Ma J."/>
        </authorList>
    </citation>
    <scope>NUCLEOTIDE SEQUENCE [LARGE SCALE GENOMIC DNA]</scope>
    <source>
        <strain evidence="3">JCM 31486</strain>
    </source>
</reference>
<dbReference type="InterPro" id="IPR004401">
    <property type="entry name" value="YbaB/EbfC"/>
</dbReference>
<keyword evidence="3" id="KW-1185">Reference proteome</keyword>
<dbReference type="Gene3D" id="3.30.1310.10">
    <property type="entry name" value="Nucleoid-associated protein YbaB-like domain"/>
    <property type="match status" value="1"/>
</dbReference>
<sequence>IGQVREQVAERGRKRFSGSSPDRSVKVVVDGNRNLVRLEIAPGAHRTAHPERLATTIMDTVNRARDAVFTKYVDEFVAGGRK</sequence>
<dbReference type="Pfam" id="PF02575">
    <property type="entry name" value="YbaB_DNA_bd"/>
    <property type="match status" value="1"/>
</dbReference>
<dbReference type="InterPro" id="IPR036894">
    <property type="entry name" value="YbaB-like_sf"/>
</dbReference>
<dbReference type="SUPFAM" id="SSF82607">
    <property type="entry name" value="YbaB-like"/>
    <property type="match status" value="1"/>
</dbReference>
<dbReference type="EMBL" id="JBHTIS010000448">
    <property type="protein sequence ID" value="MFD1045897.1"/>
    <property type="molecule type" value="Genomic_DNA"/>
</dbReference>
<comment type="caution">
    <text evidence="2">The sequence shown here is derived from an EMBL/GenBank/DDBJ whole genome shotgun (WGS) entry which is preliminary data.</text>
</comment>
<gene>
    <name evidence="2" type="ORF">ACFQ1S_10130</name>
</gene>